<evidence type="ECO:0000313" key="3">
    <source>
        <dbReference type="Proteomes" id="UP000319619"/>
    </source>
</evidence>
<dbReference type="Gene3D" id="2.60.40.3880">
    <property type="match status" value="1"/>
</dbReference>
<organism evidence="2 3">
    <name type="scientific">candidate division LCP-89 bacterium B3_LCP</name>
    <dbReference type="NCBI Taxonomy" id="2012998"/>
    <lineage>
        <taxon>Bacteria</taxon>
        <taxon>Pseudomonadati</taxon>
        <taxon>Bacteria division LCP-89</taxon>
    </lineage>
</organism>
<dbReference type="Proteomes" id="UP000319619">
    <property type="component" value="Unassembled WGS sequence"/>
</dbReference>
<dbReference type="AlphaFoldDB" id="A0A532UZI7"/>
<dbReference type="InterPro" id="IPR054171">
    <property type="entry name" value="RbmA-like_FnIII"/>
</dbReference>
<dbReference type="InterPro" id="IPR026444">
    <property type="entry name" value="Secre_tail"/>
</dbReference>
<protein>
    <recommendedName>
        <fullName evidence="1">RbmA-like FnIII domain-containing protein</fullName>
    </recommendedName>
</protein>
<sequence>MFGRSLIIVVVLGITISGITAYAQAPDTLWTKWYGGQDEDWGTCVQQTDDGGFIVVGRTGFDTSLYDVLLMKTDANGTEEWSQTYGDSGPDYGYSVLQTDGGYIIAGSKDAGFNHADGWLIMTDTVGDTIWTKTYGEGGSCNDAFHCIQKTEDGGYIIVGHTQSYGADSTDIWLVKTNAAGDSTEWMQIYNRPSGDNGFCVQQTDDGGYILVGTENIEGADSSNVLLIKTDADGDSTWERVYGGSSWEVGHSVKQTNDGGYIIAGHTHSYSAGGGSDIWLIKTDANGDTTSSSGWMRTYGNEDLDEWTGCVQLAHDGGYIISATTNSGASNYDIWLIKTDDDGVTEWTKTIGGSSPDQLDHSENLQLTSDGGYIVTGVTSSYGAGNWDVYLIRIKPPISIDLTPLFPPIIIPPEGGIFELAITVTNNTNIQQTFDVWCTIETPSGLQFPVVGPASITMDSISFASRIRSQNVPESAPGGEYIYWGAVGTYPWEVVNSDSFTFIKEGFDGPWTGFEGWISSGELFPGEINPGETYLTPTGCTLHNSHPNPFNPTTTISFTLPEPGLVRLEVFDIRGREVGSAQDPRGGRRPLREGWMAAGQHQITFDGSALSSGIYIYRITAGEVSTSGKMVLMK</sequence>
<dbReference type="Pfam" id="PF22021">
    <property type="entry name" value="RbmA-like_FnIII"/>
    <property type="match status" value="1"/>
</dbReference>
<feature type="domain" description="RbmA-like FnIII" evidence="1">
    <location>
        <begin position="411"/>
        <end position="482"/>
    </location>
</feature>
<dbReference type="SUPFAM" id="SSF82171">
    <property type="entry name" value="DPP6 N-terminal domain-like"/>
    <property type="match status" value="1"/>
</dbReference>
<gene>
    <name evidence="2" type="ORF">CEE37_08615</name>
</gene>
<dbReference type="PANTHER" id="PTHR42754:SF1">
    <property type="entry name" value="LIPOPROTEIN"/>
    <property type="match status" value="1"/>
</dbReference>
<dbReference type="Gene3D" id="2.60.40.4070">
    <property type="match status" value="1"/>
</dbReference>
<accession>A0A532UZI7</accession>
<dbReference type="PANTHER" id="PTHR42754">
    <property type="entry name" value="ENDOGLUCANASE"/>
    <property type="match status" value="1"/>
</dbReference>
<evidence type="ECO:0000313" key="2">
    <source>
        <dbReference type="EMBL" id="TKJ40375.1"/>
    </source>
</evidence>
<reference evidence="2 3" key="1">
    <citation type="submission" date="2017-06" db="EMBL/GenBank/DDBJ databases">
        <title>Novel microbial phyla capable of carbon fixation and sulfur reduction in deep-sea sediments.</title>
        <authorList>
            <person name="Huang J."/>
            <person name="Baker B."/>
            <person name="Wang Y."/>
        </authorList>
    </citation>
    <scope>NUCLEOTIDE SEQUENCE [LARGE SCALE GENOMIC DNA]</scope>
    <source>
        <strain evidence="2">B3_LCP</strain>
    </source>
</reference>
<comment type="caution">
    <text evidence="2">The sequence shown here is derived from an EMBL/GenBank/DDBJ whole genome shotgun (WGS) entry which is preliminary data.</text>
</comment>
<name>A0A532UZI7_UNCL8</name>
<proteinExistence type="predicted"/>
<evidence type="ECO:0000259" key="1">
    <source>
        <dbReference type="Pfam" id="PF22021"/>
    </source>
</evidence>
<dbReference type="EMBL" id="NJBN01000005">
    <property type="protein sequence ID" value="TKJ40375.1"/>
    <property type="molecule type" value="Genomic_DNA"/>
</dbReference>
<dbReference type="NCBIfam" id="TIGR04183">
    <property type="entry name" value="Por_Secre_tail"/>
    <property type="match status" value="1"/>
</dbReference>